<sequence length="321" mass="37673">MREQILELLRTDPQFREEVRRLVLTDDLLALPSKFEQLVAVVHELAEIQRQQGEQIRALMEAQKRTEEQIQALMEAQRRTEEQLQRQAEQIQALAEAQRRTEEQIQRQAEQIRALAEAQRRTEEQLQRQAEQIRALAEAQRRTEEQLQALMQQVSALVVAQSRMEEALQWLINWQRGEMGRREGERYERHVIRRAPILFNGGEGGSPYEPLIQQRLTSVLSREQREQLFHDEESDPFLADLVWWKDEQVAVVEISLQVDGYDVIRASRRAQTLRDAGIQAIAVVIGREWANPDAYDAAIRYRVEWLIGSEMSEGFRRFREA</sequence>
<name>A0ABT2EKT0_9BACT</name>
<evidence type="ECO:0000313" key="3">
    <source>
        <dbReference type="Proteomes" id="UP001204798"/>
    </source>
</evidence>
<comment type="caution">
    <text evidence="2">The sequence shown here is derived from an EMBL/GenBank/DDBJ whole genome shotgun (WGS) entry which is preliminary data.</text>
</comment>
<proteinExistence type="predicted"/>
<dbReference type="PANTHER" id="PTHR38753:SF1">
    <property type="entry name" value="SLR1441 PROTEIN"/>
    <property type="match status" value="1"/>
</dbReference>
<dbReference type="PANTHER" id="PTHR38753">
    <property type="entry name" value="SLR1441 PROTEIN"/>
    <property type="match status" value="1"/>
</dbReference>
<keyword evidence="3" id="KW-1185">Reference proteome</keyword>
<reference evidence="2 3" key="1">
    <citation type="submission" date="2022-08" db="EMBL/GenBank/DDBJ databases">
        <title>Bacterial and archaeal communities from various locations to study Microbial Dark Matter (Phase II).</title>
        <authorList>
            <person name="Stepanauskas R."/>
        </authorList>
    </citation>
    <scope>NUCLEOTIDE SEQUENCE [LARGE SCALE GENOMIC DNA]</scope>
    <source>
        <strain evidence="2 3">PD1</strain>
    </source>
</reference>
<dbReference type="Proteomes" id="UP001204798">
    <property type="component" value="Unassembled WGS sequence"/>
</dbReference>
<keyword evidence="1" id="KW-0175">Coiled coil</keyword>
<accession>A0ABT2EKT0</accession>
<organism evidence="2 3">
    <name type="scientific">Candidatus Fervidibacter sacchari</name>
    <dbReference type="NCBI Taxonomy" id="1448929"/>
    <lineage>
        <taxon>Bacteria</taxon>
        <taxon>Candidatus Fervidibacterota</taxon>
        <taxon>Candidatus Fervidibacter</taxon>
    </lineage>
</organism>
<feature type="coiled-coil region" evidence="1">
    <location>
        <begin position="56"/>
        <end position="153"/>
    </location>
</feature>
<gene>
    <name evidence="2" type="ORF">M2350_000941</name>
</gene>
<protein>
    <submittedName>
        <fullName evidence="2">Multidrug efflux pump subunit AcrA (Membrane-fusion protein)</fullName>
    </submittedName>
</protein>
<evidence type="ECO:0000256" key="1">
    <source>
        <dbReference type="SAM" id="Coils"/>
    </source>
</evidence>
<dbReference type="RefSeq" id="WP_259094476.1">
    <property type="nucleotide sequence ID" value="NZ_CP130454.1"/>
</dbReference>
<dbReference type="EMBL" id="JANUCP010000002">
    <property type="protein sequence ID" value="MCS3918541.1"/>
    <property type="molecule type" value="Genomic_DNA"/>
</dbReference>
<evidence type="ECO:0000313" key="2">
    <source>
        <dbReference type="EMBL" id="MCS3918541.1"/>
    </source>
</evidence>